<evidence type="ECO:0000259" key="2">
    <source>
        <dbReference type="Pfam" id="PF22816"/>
    </source>
</evidence>
<dbReference type="InterPro" id="IPR006626">
    <property type="entry name" value="PbH1"/>
</dbReference>
<sequence length="585" mass="62380">MAQRRLGSWTTFSAGLALAFAIGGGIPVRAASAGPGADIPWRTHEAEAMRTDGLVLGPAYGPYEIAAAASGERCVKLASAGQYVEFTVHSPANALVVRYCLPDAPRGGGTRSNLALEVNGRRVRTLTLDSHYTWLYGNYPFSNDPAQGKPRDFFDEARAAGLGLKAGDVVRLQWLGGTSSWCILDLVDLEQVAPPLPEPARALSIMAYGAGGRGATDDTAALRACIAAAARSGGTVWMPAGTYRITGDIAVPSNVTIQGAGMWYTTFEGDPALYGHADRRVRFRVSGSHITLSDFAILGRLDYRNDSEPNDGVLVGGCSDSEFRRLWIEHTKVGIWVYNGVNLRVEGCRFRDTIADGINLCVGTSGTVVENCTARGTGDDCFAIWPSAADQGFVGRGPKPGHNVFRRCTGELPFLANGIGLYGGEANRVEDCRMVDITAGCGVLVSTTFPTSDARLGIDNNFSGETVIKGCELLRCGGFDHDWAWRGALQVCMDRRSISGLRIQYVSIDDSLSDGLSIVAPGASKGQGTLSDARLEHVTIGRCGLGKAQGRSLWIRNDAHGSLDIADSSVGTITNDSRDFMIRRD</sequence>
<dbReference type="Pfam" id="PF22816">
    <property type="entry name" value="CatAgl_D2"/>
    <property type="match status" value="1"/>
</dbReference>
<feature type="domain" description="Alpha-1,3-glucanase catalytic" evidence="2">
    <location>
        <begin position="235"/>
        <end position="516"/>
    </location>
</feature>
<dbReference type="Gene3D" id="2.160.20.10">
    <property type="entry name" value="Single-stranded right-handed beta-helix, Pectin lyase-like"/>
    <property type="match status" value="1"/>
</dbReference>
<comment type="caution">
    <text evidence="3">The sequence shown here is derived from an EMBL/GenBank/DDBJ whole genome shotgun (WGS) entry which is preliminary data.</text>
</comment>
<dbReference type="Gene3D" id="2.60.120.260">
    <property type="entry name" value="Galactose-binding domain-like"/>
    <property type="match status" value="1"/>
</dbReference>
<dbReference type="InterPro" id="IPR033801">
    <property type="entry name" value="CBM6-CBM35-CBM36-like_1"/>
</dbReference>
<evidence type="ECO:0000259" key="1">
    <source>
        <dbReference type="Pfam" id="PF22815"/>
    </source>
</evidence>
<evidence type="ECO:0000313" key="3">
    <source>
        <dbReference type="EMBL" id="OIR03996.1"/>
    </source>
</evidence>
<proteinExistence type="predicted"/>
<reference evidence="3" key="1">
    <citation type="submission" date="2016-10" db="EMBL/GenBank/DDBJ databases">
        <title>Sequence of Gallionella enrichment culture.</title>
        <authorList>
            <person name="Poehlein A."/>
            <person name="Muehling M."/>
            <person name="Daniel R."/>
        </authorList>
    </citation>
    <scope>NUCLEOTIDE SEQUENCE</scope>
</reference>
<gene>
    <name evidence="3" type="ORF">GALL_139330</name>
</gene>
<feature type="domain" description="CBM6/CBM35/CBM36-like 1" evidence="1">
    <location>
        <begin position="39"/>
        <end position="192"/>
    </location>
</feature>
<dbReference type="Pfam" id="PF22815">
    <property type="entry name" value="CatAgl_D1"/>
    <property type="match status" value="1"/>
</dbReference>
<dbReference type="SMART" id="SM00710">
    <property type="entry name" value="PbH1"/>
    <property type="match status" value="6"/>
</dbReference>
<protein>
    <submittedName>
        <fullName evidence="3">Pectate lyase superfamily protein</fullName>
    </submittedName>
</protein>
<dbReference type="SUPFAM" id="SSF51126">
    <property type="entry name" value="Pectin lyase-like"/>
    <property type="match status" value="1"/>
</dbReference>
<organism evidence="3">
    <name type="scientific">mine drainage metagenome</name>
    <dbReference type="NCBI Taxonomy" id="410659"/>
    <lineage>
        <taxon>unclassified sequences</taxon>
        <taxon>metagenomes</taxon>
        <taxon>ecological metagenomes</taxon>
    </lineage>
</organism>
<dbReference type="CDD" id="cd14490">
    <property type="entry name" value="CBM6-CBM35-CBM36_like_1"/>
    <property type="match status" value="1"/>
</dbReference>
<dbReference type="InterPro" id="IPR055149">
    <property type="entry name" value="Agl_cat_D2"/>
</dbReference>
<keyword evidence="3" id="KW-0456">Lyase</keyword>
<dbReference type="EMBL" id="MLJW01000061">
    <property type="protein sequence ID" value="OIR03996.1"/>
    <property type="molecule type" value="Genomic_DNA"/>
</dbReference>
<accession>A0A1J5SQS5</accession>
<dbReference type="AlphaFoldDB" id="A0A1J5SQS5"/>
<dbReference type="GO" id="GO:0016829">
    <property type="term" value="F:lyase activity"/>
    <property type="evidence" value="ECO:0007669"/>
    <property type="project" value="UniProtKB-KW"/>
</dbReference>
<dbReference type="InterPro" id="IPR012334">
    <property type="entry name" value="Pectin_lyas_fold"/>
</dbReference>
<name>A0A1J5SQS5_9ZZZZ</name>
<dbReference type="InterPro" id="IPR011050">
    <property type="entry name" value="Pectin_lyase_fold/virulence"/>
</dbReference>